<dbReference type="Proteomes" id="UP000255355">
    <property type="component" value="Unassembled WGS sequence"/>
</dbReference>
<comment type="caution">
    <text evidence="2">The sequence shown here is derived from an EMBL/GenBank/DDBJ whole genome shotgun (WGS) entry which is preliminary data.</text>
</comment>
<dbReference type="InterPro" id="IPR052562">
    <property type="entry name" value="Ketohexokinase-related"/>
</dbReference>
<evidence type="ECO:0000313" key="3">
    <source>
        <dbReference type="Proteomes" id="UP000255355"/>
    </source>
</evidence>
<keyword evidence="2" id="KW-0418">Kinase</keyword>
<protein>
    <submittedName>
        <fullName evidence="2">Sugar/nucleoside kinase (Ribokinase family)</fullName>
    </submittedName>
</protein>
<dbReference type="PANTHER" id="PTHR42774:SF3">
    <property type="entry name" value="KETOHEXOKINASE"/>
    <property type="match status" value="1"/>
</dbReference>
<proteinExistence type="predicted"/>
<dbReference type="PANTHER" id="PTHR42774">
    <property type="entry name" value="PHOSPHOTRANSFERASE SYSTEM TRANSPORT PROTEIN"/>
    <property type="match status" value="1"/>
</dbReference>
<feature type="domain" description="Carbohydrate kinase PfkB" evidence="1">
    <location>
        <begin position="2"/>
        <end position="283"/>
    </location>
</feature>
<dbReference type="AlphaFoldDB" id="A0A370GTT4"/>
<evidence type="ECO:0000313" key="2">
    <source>
        <dbReference type="EMBL" id="RDI47115.1"/>
    </source>
</evidence>
<keyword evidence="3" id="KW-1185">Reference proteome</keyword>
<dbReference type="Pfam" id="PF00294">
    <property type="entry name" value="PfkB"/>
    <property type="match status" value="1"/>
</dbReference>
<dbReference type="InterPro" id="IPR029056">
    <property type="entry name" value="Ribokinase-like"/>
</dbReference>
<reference evidence="2 3" key="1">
    <citation type="submission" date="2018-07" db="EMBL/GenBank/DDBJ databases">
        <title>Genomic Encyclopedia of Type Strains, Phase IV (KMG-IV): sequencing the most valuable type-strain genomes for metagenomic binning, comparative biology and taxonomic classification.</title>
        <authorList>
            <person name="Goeker M."/>
        </authorList>
    </citation>
    <scope>NUCLEOTIDE SEQUENCE [LARGE SCALE GENOMIC DNA]</scope>
    <source>
        <strain evidence="2 3">DSM 44952</strain>
    </source>
</reference>
<gene>
    <name evidence="2" type="ORF">DFR68_109114</name>
</gene>
<dbReference type="EMBL" id="QQAZ01000009">
    <property type="protein sequence ID" value="RDI47115.1"/>
    <property type="molecule type" value="Genomic_DNA"/>
</dbReference>
<dbReference type="STRING" id="1210089.GCA_001613165_04259"/>
<name>A0A370GTT4_9NOCA</name>
<dbReference type="InterPro" id="IPR011611">
    <property type="entry name" value="PfkB_dom"/>
</dbReference>
<dbReference type="GO" id="GO:0016301">
    <property type="term" value="F:kinase activity"/>
    <property type="evidence" value="ECO:0007669"/>
    <property type="project" value="UniProtKB-KW"/>
</dbReference>
<organism evidence="2 3">
    <name type="scientific">Nocardia mexicana</name>
    <dbReference type="NCBI Taxonomy" id="279262"/>
    <lineage>
        <taxon>Bacteria</taxon>
        <taxon>Bacillati</taxon>
        <taxon>Actinomycetota</taxon>
        <taxon>Actinomycetes</taxon>
        <taxon>Mycobacteriales</taxon>
        <taxon>Nocardiaceae</taxon>
        <taxon>Nocardia</taxon>
    </lineage>
</organism>
<evidence type="ECO:0000259" key="1">
    <source>
        <dbReference type="Pfam" id="PF00294"/>
    </source>
</evidence>
<dbReference type="Gene3D" id="3.40.1190.20">
    <property type="match status" value="1"/>
</dbReference>
<dbReference type="SUPFAM" id="SSF53613">
    <property type="entry name" value="Ribokinase-like"/>
    <property type="match status" value="1"/>
</dbReference>
<dbReference type="RefSeq" id="WP_068022250.1">
    <property type="nucleotide sequence ID" value="NZ_QQAZ01000009.1"/>
</dbReference>
<accession>A0A370GTT4</accession>
<keyword evidence="2" id="KW-0808">Transferase</keyword>
<sequence>MATAVFVGLATLDIAYAVRRYPAEDSKTQAEDQFLGAGGPAANAAVAYAFLSGRTPALVTALGEHPLAQVIRRDLDDHGVAPVDMTPGGDQRPPVSSVVVATETGTRTIVSLDGSRIAAGFEPSQLGPLNDASIVLTDGHYPESAIGFATAARKSGVTVVLDAGRWRPVHAELLPLVDIAICSASFRPPDSGATPDEVFDRVHAYGVGRIAITQGGGPIRYSTPEDRGGIAVPSAPAVDTLGAGDILHGAFCHYHVAGQSFPDALRSAAAVATRSCEYLGTREWMRHLPPHTSGATQSSR</sequence>